<proteinExistence type="predicted"/>
<accession>A0AAD6HQ59</accession>
<protein>
    <submittedName>
        <fullName evidence="1">Uncharacterized protein</fullName>
    </submittedName>
</protein>
<sequence>MDIVGLTGPRVKIRHRDMLNETKFDITLARELKKTIGTGRNGGKLNPMLRGCTNLTFHQPPLRIMIMPMGLKNCAKSWPPPMNDSHGHTMVFILVTNLNAGWLPSARNMTDMRCPELLGIQFLAACLWALIQVAINE</sequence>
<evidence type="ECO:0000313" key="1">
    <source>
        <dbReference type="EMBL" id="KAJ5732044.1"/>
    </source>
</evidence>
<dbReference type="AlphaFoldDB" id="A0AAD6HQ59"/>
<gene>
    <name evidence="1" type="ORF">N7493_003525</name>
</gene>
<evidence type="ECO:0000313" key="2">
    <source>
        <dbReference type="Proteomes" id="UP001215712"/>
    </source>
</evidence>
<comment type="caution">
    <text evidence="1">The sequence shown here is derived from an EMBL/GenBank/DDBJ whole genome shotgun (WGS) entry which is preliminary data.</text>
</comment>
<dbReference type="Proteomes" id="UP001215712">
    <property type="component" value="Unassembled WGS sequence"/>
</dbReference>
<reference evidence="1" key="2">
    <citation type="submission" date="2023-01" db="EMBL/GenBank/DDBJ databases">
        <authorList>
            <person name="Petersen C."/>
        </authorList>
    </citation>
    <scope>NUCLEOTIDE SEQUENCE</scope>
    <source>
        <strain evidence="1">IBT 17514</strain>
    </source>
</reference>
<organism evidence="1 2">
    <name type="scientific">Penicillium malachiteum</name>
    <dbReference type="NCBI Taxonomy" id="1324776"/>
    <lineage>
        <taxon>Eukaryota</taxon>
        <taxon>Fungi</taxon>
        <taxon>Dikarya</taxon>
        <taxon>Ascomycota</taxon>
        <taxon>Pezizomycotina</taxon>
        <taxon>Eurotiomycetes</taxon>
        <taxon>Eurotiomycetidae</taxon>
        <taxon>Eurotiales</taxon>
        <taxon>Aspergillaceae</taxon>
        <taxon>Penicillium</taxon>
    </lineage>
</organism>
<reference evidence="1" key="1">
    <citation type="journal article" date="2023" name="IMA Fungus">
        <title>Comparative genomic study of the Penicillium genus elucidates a diverse pangenome and 15 lateral gene transfer events.</title>
        <authorList>
            <person name="Petersen C."/>
            <person name="Sorensen T."/>
            <person name="Nielsen M.R."/>
            <person name="Sondergaard T.E."/>
            <person name="Sorensen J.L."/>
            <person name="Fitzpatrick D.A."/>
            <person name="Frisvad J.C."/>
            <person name="Nielsen K.L."/>
        </authorList>
    </citation>
    <scope>NUCLEOTIDE SEQUENCE</scope>
    <source>
        <strain evidence="1">IBT 17514</strain>
    </source>
</reference>
<dbReference type="EMBL" id="JAQJAN010000004">
    <property type="protein sequence ID" value="KAJ5732044.1"/>
    <property type="molecule type" value="Genomic_DNA"/>
</dbReference>
<keyword evidence="2" id="KW-1185">Reference proteome</keyword>
<name>A0AAD6HQ59_9EURO</name>